<evidence type="ECO:0000313" key="6">
    <source>
        <dbReference type="EMBL" id="AJG21306.1"/>
    </source>
</evidence>
<feature type="domain" description="EF-hand" evidence="5">
    <location>
        <begin position="143"/>
        <end position="169"/>
    </location>
</feature>
<keyword evidence="2" id="KW-0677">Repeat</keyword>
<dbReference type="PANTHER" id="PTHR10827:SF98">
    <property type="entry name" value="45 KDA CALCIUM-BINDING PROTEIN"/>
    <property type="match status" value="1"/>
</dbReference>
<dbReference type="InterPro" id="IPR018247">
    <property type="entry name" value="EF_Hand_1_Ca_BS"/>
</dbReference>
<dbReference type="OrthoDB" id="5461251at2"/>
<evidence type="ECO:0000259" key="5">
    <source>
        <dbReference type="PROSITE" id="PS50222"/>
    </source>
</evidence>
<sequence length="190" mass="20457">MQGNLKARSIRNFMAASAVFLAMGGAAFAQTTAPAAPGPGPQAGMRHHMEHGGGMWFKSIDTDGDGTISKAEADALFNKIDTNHDGKLDMSELAAYHKAMMEQRRAEMRAELDARFKAADKNGDGALTKAEVQAGMPHLAKHFDQLDTNHDGKLTLDEIHAGMQRMHEQRMQRMPRGSQSNPAAPSSSGG</sequence>
<evidence type="ECO:0000313" key="7">
    <source>
        <dbReference type="Proteomes" id="UP000031843"/>
    </source>
</evidence>
<keyword evidence="7" id="KW-1185">Reference proteome</keyword>
<keyword evidence="4" id="KW-0732">Signal</keyword>
<name>A0A0C4YKY5_9BURK</name>
<feature type="compositionally biased region" description="Polar residues" evidence="3">
    <location>
        <begin position="177"/>
        <end position="190"/>
    </location>
</feature>
<dbReference type="Gene3D" id="1.10.238.10">
    <property type="entry name" value="EF-hand"/>
    <property type="match status" value="2"/>
</dbReference>
<dbReference type="InterPro" id="IPR011992">
    <property type="entry name" value="EF-hand-dom_pair"/>
</dbReference>
<evidence type="ECO:0000256" key="4">
    <source>
        <dbReference type="SAM" id="SignalP"/>
    </source>
</evidence>
<gene>
    <name evidence="6" type="ORF">RR42_m3956</name>
</gene>
<dbReference type="PROSITE" id="PS50222">
    <property type="entry name" value="EF_HAND_2"/>
    <property type="match status" value="3"/>
</dbReference>
<evidence type="ECO:0000256" key="3">
    <source>
        <dbReference type="SAM" id="MobiDB-lite"/>
    </source>
</evidence>
<proteinExistence type="predicted"/>
<feature type="signal peptide" evidence="4">
    <location>
        <begin position="1"/>
        <end position="29"/>
    </location>
</feature>
<dbReference type="PANTHER" id="PTHR10827">
    <property type="entry name" value="RETICULOCALBIN"/>
    <property type="match status" value="1"/>
</dbReference>
<protein>
    <submittedName>
        <fullName evidence="6">Putative calcium binding signal peptide protein</fullName>
    </submittedName>
</protein>
<dbReference type="Pfam" id="PF13202">
    <property type="entry name" value="EF-hand_5"/>
    <property type="match status" value="3"/>
</dbReference>
<dbReference type="SMART" id="SM00054">
    <property type="entry name" value="EFh"/>
    <property type="match status" value="3"/>
</dbReference>
<dbReference type="KEGG" id="cbw:RR42_m3956"/>
<feature type="chain" id="PRO_5002173731" evidence="4">
    <location>
        <begin position="30"/>
        <end position="190"/>
    </location>
</feature>
<dbReference type="STRING" id="68895.RR42_m3956"/>
<dbReference type="RefSeq" id="WP_043350419.1">
    <property type="nucleotide sequence ID" value="NZ_CP010536.1"/>
</dbReference>
<keyword evidence="1" id="KW-0479">Metal-binding</keyword>
<reference evidence="6 7" key="1">
    <citation type="journal article" date="2015" name="Genome Announc.">
        <title>Complete Genome Sequence of Cupriavidus basilensis 4G11, Isolated from the Oak Ridge Field Research Center Site.</title>
        <authorList>
            <person name="Ray J."/>
            <person name="Waters R.J."/>
            <person name="Skerker J.M."/>
            <person name="Kuehl J.V."/>
            <person name="Price M.N."/>
            <person name="Huang J."/>
            <person name="Chakraborty R."/>
            <person name="Arkin A.P."/>
            <person name="Deutschbauer A."/>
        </authorList>
    </citation>
    <scope>NUCLEOTIDE SEQUENCE [LARGE SCALE GENOMIC DNA]</scope>
    <source>
        <strain evidence="6">4G11</strain>
    </source>
</reference>
<dbReference type="EMBL" id="CP010536">
    <property type="protein sequence ID" value="AJG21306.1"/>
    <property type="molecule type" value="Genomic_DNA"/>
</dbReference>
<dbReference type="PROSITE" id="PS00018">
    <property type="entry name" value="EF_HAND_1"/>
    <property type="match status" value="3"/>
</dbReference>
<feature type="region of interest" description="Disordered" evidence="3">
    <location>
        <begin position="165"/>
        <end position="190"/>
    </location>
</feature>
<dbReference type="AlphaFoldDB" id="A0A0C4YKY5"/>
<feature type="domain" description="EF-hand" evidence="5">
    <location>
        <begin position="68"/>
        <end position="103"/>
    </location>
</feature>
<dbReference type="Pfam" id="PF13405">
    <property type="entry name" value="EF-hand_6"/>
    <property type="match status" value="1"/>
</dbReference>
<dbReference type="SUPFAM" id="SSF47473">
    <property type="entry name" value="EF-hand"/>
    <property type="match status" value="1"/>
</dbReference>
<dbReference type="Proteomes" id="UP000031843">
    <property type="component" value="Chromosome main"/>
</dbReference>
<accession>A0A0C4YKY5</accession>
<organism evidence="6 7">
    <name type="scientific">Cupriavidus basilensis</name>
    <dbReference type="NCBI Taxonomy" id="68895"/>
    <lineage>
        <taxon>Bacteria</taxon>
        <taxon>Pseudomonadati</taxon>
        <taxon>Pseudomonadota</taxon>
        <taxon>Betaproteobacteria</taxon>
        <taxon>Burkholderiales</taxon>
        <taxon>Burkholderiaceae</taxon>
        <taxon>Cupriavidus</taxon>
    </lineage>
</organism>
<dbReference type="GO" id="GO:0005509">
    <property type="term" value="F:calcium ion binding"/>
    <property type="evidence" value="ECO:0007669"/>
    <property type="project" value="InterPro"/>
</dbReference>
<dbReference type="InterPro" id="IPR002048">
    <property type="entry name" value="EF_hand_dom"/>
</dbReference>
<evidence type="ECO:0000256" key="1">
    <source>
        <dbReference type="ARBA" id="ARBA00022723"/>
    </source>
</evidence>
<evidence type="ECO:0000256" key="2">
    <source>
        <dbReference type="ARBA" id="ARBA00022737"/>
    </source>
</evidence>
<feature type="domain" description="EF-hand" evidence="5">
    <location>
        <begin position="107"/>
        <end position="142"/>
    </location>
</feature>